<keyword evidence="2" id="KW-1185">Reference proteome</keyword>
<evidence type="ECO:0000313" key="2">
    <source>
        <dbReference type="Proteomes" id="UP000092884"/>
    </source>
</evidence>
<dbReference type="KEGG" id="het:BBW65_05105"/>
<dbReference type="AlphaFoldDB" id="A0A1B1U6A4"/>
<gene>
    <name evidence="1" type="ORF">BBW65_05105</name>
</gene>
<dbReference type="EMBL" id="CP016503">
    <property type="protein sequence ID" value="ANV98215.1"/>
    <property type="molecule type" value="Genomic_DNA"/>
</dbReference>
<proteinExistence type="predicted"/>
<sequence>MSSQKRESERFWNPQECASFKQRFNNQRITKEYSLSSQLQKETLEILESPKVCFAQTNPKKERQQTAFCKNRTFANSRILWAPQGYFGKQFAVIV</sequence>
<organism evidence="1 2">
    <name type="scientific">Helicobacter enhydrae</name>
    <dbReference type="NCBI Taxonomy" id="222136"/>
    <lineage>
        <taxon>Bacteria</taxon>
        <taxon>Pseudomonadati</taxon>
        <taxon>Campylobacterota</taxon>
        <taxon>Epsilonproteobacteria</taxon>
        <taxon>Campylobacterales</taxon>
        <taxon>Helicobacteraceae</taxon>
        <taxon>Helicobacter</taxon>
    </lineage>
</organism>
<evidence type="ECO:0000313" key="1">
    <source>
        <dbReference type="EMBL" id="ANV98215.1"/>
    </source>
</evidence>
<name>A0A1B1U6A4_9HELI</name>
<reference evidence="2" key="1">
    <citation type="submission" date="2016-07" db="EMBL/GenBank/DDBJ databases">
        <authorList>
            <person name="Florea S."/>
            <person name="Webb J.S."/>
            <person name="Jaromczyk J."/>
            <person name="Schardl C.L."/>
        </authorList>
    </citation>
    <scope>NUCLEOTIDE SEQUENCE [LARGE SCALE GENOMIC DNA]</scope>
    <source>
        <strain evidence="2">MIT 01-6242</strain>
    </source>
</reference>
<protein>
    <submittedName>
        <fullName evidence="1">Uncharacterized protein</fullName>
    </submittedName>
</protein>
<dbReference type="RefSeq" id="WP_066340621.1">
    <property type="nucleotide sequence ID" value="NZ_CP016503.1"/>
</dbReference>
<dbReference type="Proteomes" id="UP000092884">
    <property type="component" value="Chromosome"/>
</dbReference>
<accession>A0A1B1U6A4</accession>